<proteinExistence type="predicted"/>
<reference evidence="2" key="1">
    <citation type="submission" date="2023-05" db="EMBL/GenBank/DDBJ databases">
        <title>Nepenthes gracilis genome sequencing.</title>
        <authorList>
            <person name="Fukushima K."/>
        </authorList>
    </citation>
    <scope>NUCLEOTIDE SEQUENCE</scope>
    <source>
        <strain evidence="2">SING2019-196</strain>
    </source>
</reference>
<feature type="compositionally biased region" description="Basic and acidic residues" evidence="1">
    <location>
        <begin position="98"/>
        <end position="109"/>
    </location>
</feature>
<feature type="region of interest" description="Disordered" evidence="1">
    <location>
        <begin position="71"/>
        <end position="162"/>
    </location>
</feature>
<gene>
    <name evidence="2" type="ORF">Nepgr_003876</name>
</gene>
<evidence type="ECO:0000313" key="3">
    <source>
        <dbReference type="Proteomes" id="UP001279734"/>
    </source>
</evidence>
<organism evidence="2 3">
    <name type="scientific">Nepenthes gracilis</name>
    <name type="common">Slender pitcher plant</name>
    <dbReference type="NCBI Taxonomy" id="150966"/>
    <lineage>
        <taxon>Eukaryota</taxon>
        <taxon>Viridiplantae</taxon>
        <taxon>Streptophyta</taxon>
        <taxon>Embryophyta</taxon>
        <taxon>Tracheophyta</taxon>
        <taxon>Spermatophyta</taxon>
        <taxon>Magnoliopsida</taxon>
        <taxon>eudicotyledons</taxon>
        <taxon>Gunneridae</taxon>
        <taxon>Pentapetalae</taxon>
        <taxon>Caryophyllales</taxon>
        <taxon>Nepenthaceae</taxon>
        <taxon>Nepenthes</taxon>
    </lineage>
</organism>
<feature type="compositionally biased region" description="Basic and acidic residues" evidence="1">
    <location>
        <begin position="125"/>
        <end position="138"/>
    </location>
</feature>
<dbReference type="AlphaFoldDB" id="A0AAD3XED6"/>
<feature type="compositionally biased region" description="Acidic residues" evidence="1">
    <location>
        <begin position="114"/>
        <end position="124"/>
    </location>
</feature>
<comment type="caution">
    <text evidence="2">The sequence shown here is derived from an EMBL/GenBank/DDBJ whole genome shotgun (WGS) entry which is preliminary data.</text>
</comment>
<feature type="region of interest" description="Disordered" evidence="1">
    <location>
        <begin position="1"/>
        <end position="58"/>
    </location>
</feature>
<dbReference type="Proteomes" id="UP001279734">
    <property type="component" value="Unassembled WGS sequence"/>
</dbReference>
<accession>A0AAD3XED6</accession>
<evidence type="ECO:0000313" key="2">
    <source>
        <dbReference type="EMBL" id="GMH02037.1"/>
    </source>
</evidence>
<sequence length="162" mass="17192">MGWGGKNFRGENLQFPLGITTSDQEGFGRGGGSLEGFDSDGRGAEPNPFVEAASSETSKAPLAAKRFEGQFRGFTRTRKDSSGARVGEGPTLYRGGKRREGWGEEREGTGGENGGDESDAEIDGVEGRLEGGEPRENMGEGITASERGGPSHHRGWREAASR</sequence>
<keyword evidence="3" id="KW-1185">Reference proteome</keyword>
<protein>
    <submittedName>
        <fullName evidence="2">Uncharacterized protein</fullName>
    </submittedName>
</protein>
<evidence type="ECO:0000256" key="1">
    <source>
        <dbReference type="SAM" id="MobiDB-lite"/>
    </source>
</evidence>
<name>A0AAD3XED6_NEPGR</name>
<dbReference type="EMBL" id="BSYO01000003">
    <property type="protein sequence ID" value="GMH02037.1"/>
    <property type="molecule type" value="Genomic_DNA"/>
</dbReference>